<dbReference type="CDD" id="cd19071">
    <property type="entry name" value="AKR_AKR1-5-like"/>
    <property type="match status" value="1"/>
</dbReference>
<dbReference type="OrthoDB" id="9804790at2"/>
<evidence type="ECO:0000313" key="8">
    <source>
        <dbReference type="EMBL" id="SHH73353.1"/>
    </source>
</evidence>
<dbReference type="InterPro" id="IPR023210">
    <property type="entry name" value="NADP_OxRdtase_dom"/>
</dbReference>
<proteinExistence type="inferred from homology"/>
<dbReference type="SUPFAM" id="SSF51430">
    <property type="entry name" value="NAD(P)-linked oxidoreductase"/>
    <property type="match status" value="1"/>
</dbReference>
<keyword evidence="2" id="KW-0521">NADP</keyword>
<evidence type="ECO:0000256" key="2">
    <source>
        <dbReference type="ARBA" id="ARBA00022857"/>
    </source>
</evidence>
<evidence type="ECO:0000256" key="5">
    <source>
        <dbReference type="PIRSR" id="PIRSR000097-2"/>
    </source>
</evidence>
<dbReference type="PIRSF" id="PIRSF000097">
    <property type="entry name" value="AKR"/>
    <property type="match status" value="1"/>
</dbReference>
<name>A0A1M5VEJ8_9CLOT</name>
<dbReference type="InterPro" id="IPR036812">
    <property type="entry name" value="NAD(P)_OxRdtase_dom_sf"/>
</dbReference>
<keyword evidence="9" id="KW-1185">Reference proteome</keyword>
<dbReference type="PANTHER" id="PTHR43827">
    <property type="entry name" value="2,5-DIKETO-D-GLUCONIC ACID REDUCTASE"/>
    <property type="match status" value="1"/>
</dbReference>
<dbReference type="Gene3D" id="3.20.20.100">
    <property type="entry name" value="NADP-dependent oxidoreductase domain"/>
    <property type="match status" value="1"/>
</dbReference>
<feature type="binding site" evidence="5">
    <location>
        <position position="111"/>
    </location>
    <ligand>
        <name>substrate</name>
    </ligand>
</feature>
<dbReference type="Pfam" id="PF00248">
    <property type="entry name" value="Aldo_ket_red"/>
    <property type="match status" value="1"/>
</dbReference>
<feature type="domain" description="NADP-dependent oxidoreductase" evidence="7">
    <location>
        <begin position="19"/>
        <end position="269"/>
    </location>
</feature>
<accession>A0A1M5VEJ8</accession>
<evidence type="ECO:0000256" key="3">
    <source>
        <dbReference type="ARBA" id="ARBA00023002"/>
    </source>
</evidence>
<organism evidence="8 9">
    <name type="scientific">Clostridium grantii DSM 8605</name>
    <dbReference type="NCBI Taxonomy" id="1121316"/>
    <lineage>
        <taxon>Bacteria</taxon>
        <taxon>Bacillati</taxon>
        <taxon>Bacillota</taxon>
        <taxon>Clostridia</taxon>
        <taxon>Eubacteriales</taxon>
        <taxon>Clostridiaceae</taxon>
        <taxon>Clostridium</taxon>
    </lineage>
</organism>
<evidence type="ECO:0000256" key="4">
    <source>
        <dbReference type="PIRSR" id="PIRSR000097-1"/>
    </source>
</evidence>
<dbReference type="PRINTS" id="PR00069">
    <property type="entry name" value="ALDKETRDTASE"/>
</dbReference>
<sequence>MKSVKDIYTLNNQTKIPCVGYGTWQMPNDDTGYQALLTAFEAGYSHIDTAEGYDNEETVGKAIKNSGIPREEIFLTTKLGNKSHGYEETLLAFEASLERLQVSYVDLYLIHWPNPVYYRDHWEETIQSTWRAMEKLYMEGKIKAIGVSNFKIHHLEALLKTAKIIPAVNQLRLCPGDVDSKLVQWCEDKGILLQAYSPLGTGKVLQLEVVNNIAKKHNTSAAYIALAWSIQRGFQPLVKSVKPHRIIDNTKFFHVTLDEEDMNLLNQLNGCVGHADDPDTVPW</sequence>
<reference evidence="8 9" key="1">
    <citation type="submission" date="2016-11" db="EMBL/GenBank/DDBJ databases">
        <authorList>
            <person name="Jaros S."/>
            <person name="Januszkiewicz K."/>
            <person name="Wedrychowicz H."/>
        </authorList>
    </citation>
    <scope>NUCLEOTIDE SEQUENCE [LARGE SCALE GENOMIC DNA]</scope>
    <source>
        <strain evidence="8 9">DSM 8605</strain>
    </source>
</reference>
<evidence type="ECO:0000313" key="9">
    <source>
        <dbReference type="Proteomes" id="UP000184447"/>
    </source>
</evidence>
<dbReference type="RefSeq" id="WP_073338515.1">
    <property type="nucleotide sequence ID" value="NZ_FQXM01000011.1"/>
</dbReference>
<dbReference type="Proteomes" id="UP000184447">
    <property type="component" value="Unassembled WGS sequence"/>
</dbReference>
<dbReference type="AlphaFoldDB" id="A0A1M5VEJ8"/>
<dbReference type="FunFam" id="3.20.20.100:FF:000015">
    <property type="entry name" value="Oxidoreductase, aldo/keto reductase family"/>
    <property type="match status" value="1"/>
</dbReference>
<keyword evidence="3" id="KW-0560">Oxidoreductase</keyword>
<dbReference type="STRING" id="1121316.SAMN02745207_02234"/>
<evidence type="ECO:0000256" key="6">
    <source>
        <dbReference type="PIRSR" id="PIRSR000097-3"/>
    </source>
</evidence>
<feature type="site" description="Lowers pKa of active site Tyr" evidence="6">
    <location>
        <position position="78"/>
    </location>
</feature>
<evidence type="ECO:0000259" key="7">
    <source>
        <dbReference type="Pfam" id="PF00248"/>
    </source>
</evidence>
<dbReference type="EMBL" id="FQXM01000011">
    <property type="protein sequence ID" value="SHH73353.1"/>
    <property type="molecule type" value="Genomic_DNA"/>
</dbReference>
<dbReference type="InterPro" id="IPR020471">
    <property type="entry name" value="AKR"/>
</dbReference>
<dbReference type="PROSITE" id="PS00062">
    <property type="entry name" value="ALDOKETO_REDUCTASE_2"/>
    <property type="match status" value="1"/>
</dbReference>
<gene>
    <name evidence="8" type="ORF">SAMN02745207_02234</name>
</gene>
<dbReference type="InterPro" id="IPR018170">
    <property type="entry name" value="Aldo/ket_reductase_CS"/>
</dbReference>
<dbReference type="GO" id="GO:0016616">
    <property type="term" value="F:oxidoreductase activity, acting on the CH-OH group of donors, NAD or NADP as acceptor"/>
    <property type="evidence" value="ECO:0007669"/>
    <property type="project" value="UniProtKB-ARBA"/>
</dbReference>
<comment type="similarity">
    <text evidence="1">Belongs to the aldo/keto reductase family.</text>
</comment>
<feature type="active site" description="Proton donor" evidence="4">
    <location>
        <position position="53"/>
    </location>
</feature>
<protein>
    <submittedName>
        <fullName evidence="8">Aldo/keto reductase</fullName>
    </submittedName>
</protein>
<dbReference type="PANTHER" id="PTHR43827:SF3">
    <property type="entry name" value="NADP-DEPENDENT OXIDOREDUCTASE DOMAIN-CONTAINING PROTEIN"/>
    <property type="match status" value="1"/>
</dbReference>
<evidence type="ECO:0000256" key="1">
    <source>
        <dbReference type="ARBA" id="ARBA00007905"/>
    </source>
</evidence>